<keyword evidence="3" id="KW-0012">Acyltransferase</keyword>
<evidence type="ECO:0000256" key="3">
    <source>
        <dbReference type="ARBA" id="ARBA00023315"/>
    </source>
</evidence>
<accession>A0A975P994</accession>
<name>A0A975P994_9RHOB</name>
<dbReference type="PANTHER" id="PTHR18919:SF107">
    <property type="entry name" value="ACETYL-COA ACETYLTRANSFERASE, CYTOSOLIC"/>
    <property type="match status" value="1"/>
</dbReference>
<dbReference type="Gene3D" id="3.40.47.10">
    <property type="match status" value="1"/>
</dbReference>
<dbReference type="EMBL" id="CP076362">
    <property type="protein sequence ID" value="QWK92199.1"/>
    <property type="molecule type" value="Genomic_DNA"/>
</dbReference>
<dbReference type="PANTHER" id="PTHR18919">
    <property type="entry name" value="ACETYL-COA C-ACYLTRANSFERASE"/>
    <property type="match status" value="1"/>
</dbReference>
<evidence type="ECO:0000256" key="1">
    <source>
        <dbReference type="ARBA" id="ARBA00010982"/>
    </source>
</evidence>
<sequence>MSTPQIILVHPVRTELGAIATGETPRRAGLASDRIDSVIMGNVMQAGNRMNPARQAAIGAGLPVTVPVLTVNRVCGSGARMPSPPCRLLWHKSWAFRSTSSMSMAARLPMATRSARWGPFSRRGWATR</sequence>
<dbReference type="Proteomes" id="UP000679352">
    <property type="component" value="Plasmid p1"/>
</dbReference>
<comment type="similarity">
    <text evidence="1">Belongs to the thiolase-like superfamily. Thiolase family.</text>
</comment>
<feature type="domain" description="Thiolase N-terminal" evidence="4">
    <location>
        <begin position="14"/>
        <end position="80"/>
    </location>
</feature>
<dbReference type="KEGG" id="gfu:KM031_18045"/>
<dbReference type="AlphaFoldDB" id="A0A975P994"/>
<dbReference type="InterPro" id="IPR020616">
    <property type="entry name" value="Thiolase_N"/>
</dbReference>
<evidence type="ECO:0000313" key="5">
    <source>
        <dbReference type="EMBL" id="QWK92199.1"/>
    </source>
</evidence>
<geneLocation type="plasmid" evidence="5 6">
    <name>p1</name>
</geneLocation>
<evidence type="ECO:0000256" key="2">
    <source>
        <dbReference type="ARBA" id="ARBA00022679"/>
    </source>
</evidence>
<keyword evidence="2" id="KW-0808">Transferase</keyword>
<dbReference type="GO" id="GO:0016747">
    <property type="term" value="F:acyltransferase activity, transferring groups other than amino-acyl groups"/>
    <property type="evidence" value="ECO:0007669"/>
    <property type="project" value="InterPro"/>
</dbReference>
<evidence type="ECO:0000313" key="6">
    <source>
        <dbReference type="Proteomes" id="UP000679352"/>
    </source>
</evidence>
<dbReference type="SUPFAM" id="SSF53901">
    <property type="entry name" value="Thiolase-like"/>
    <property type="match status" value="1"/>
</dbReference>
<gene>
    <name evidence="5" type="ORF">KM031_18045</name>
</gene>
<proteinExistence type="inferred from homology"/>
<keyword evidence="5" id="KW-0614">Plasmid</keyword>
<organism evidence="5 6">
    <name type="scientific">Gemmobacter fulvus</name>
    <dbReference type="NCBI Taxonomy" id="2840474"/>
    <lineage>
        <taxon>Bacteria</taxon>
        <taxon>Pseudomonadati</taxon>
        <taxon>Pseudomonadota</taxon>
        <taxon>Alphaproteobacteria</taxon>
        <taxon>Rhodobacterales</taxon>
        <taxon>Paracoccaceae</taxon>
        <taxon>Gemmobacter</taxon>
    </lineage>
</organism>
<protein>
    <recommendedName>
        <fullName evidence="4">Thiolase N-terminal domain-containing protein</fullName>
    </recommendedName>
</protein>
<dbReference type="Pfam" id="PF00108">
    <property type="entry name" value="Thiolase_N"/>
    <property type="match status" value="1"/>
</dbReference>
<keyword evidence="6" id="KW-1185">Reference proteome</keyword>
<reference evidence="5" key="1">
    <citation type="submission" date="2021-06" db="EMBL/GenBank/DDBJ databases">
        <authorList>
            <person name="Lee C.-S."/>
            <person name="Jin L."/>
        </authorList>
    </citation>
    <scope>NUCLEOTIDE SEQUENCE</scope>
    <source>
        <strain evidence="5">Con5</strain>
        <plasmid evidence="5">p1</plasmid>
    </source>
</reference>
<evidence type="ECO:0000259" key="4">
    <source>
        <dbReference type="Pfam" id="PF00108"/>
    </source>
</evidence>
<dbReference type="InterPro" id="IPR016039">
    <property type="entry name" value="Thiolase-like"/>
</dbReference>